<dbReference type="PANTHER" id="PTHR43737">
    <property type="entry name" value="BLL7424 PROTEIN"/>
    <property type="match status" value="1"/>
</dbReference>
<protein>
    <submittedName>
        <fullName evidence="1">DUF1800 domain-containing protein</fullName>
    </submittedName>
</protein>
<dbReference type="InterPro" id="IPR014917">
    <property type="entry name" value="DUF1800"/>
</dbReference>
<dbReference type="PANTHER" id="PTHR43737:SF1">
    <property type="entry name" value="DUF1501 DOMAIN-CONTAINING PROTEIN"/>
    <property type="match status" value="1"/>
</dbReference>
<name>A0ABZ0CU47_9BURK</name>
<gene>
    <name evidence="1" type="ORF">RXV79_24560</name>
</gene>
<evidence type="ECO:0000313" key="2">
    <source>
        <dbReference type="Proteomes" id="UP001303946"/>
    </source>
</evidence>
<dbReference type="Pfam" id="PF08811">
    <property type="entry name" value="DUF1800"/>
    <property type="match status" value="1"/>
</dbReference>
<evidence type="ECO:0000313" key="1">
    <source>
        <dbReference type="EMBL" id="WOB08061.1"/>
    </source>
</evidence>
<dbReference type="Proteomes" id="UP001303946">
    <property type="component" value="Chromosome"/>
</dbReference>
<proteinExistence type="predicted"/>
<organism evidence="1 2">
    <name type="scientific">Piscinibacter gummiphilus</name>
    <dbReference type="NCBI Taxonomy" id="946333"/>
    <lineage>
        <taxon>Bacteria</taxon>
        <taxon>Pseudomonadati</taxon>
        <taxon>Pseudomonadota</taxon>
        <taxon>Betaproteobacteria</taxon>
        <taxon>Burkholderiales</taxon>
        <taxon>Sphaerotilaceae</taxon>
        <taxon>Piscinibacter</taxon>
    </lineage>
</organism>
<dbReference type="EMBL" id="CP136336">
    <property type="protein sequence ID" value="WOB08061.1"/>
    <property type="molecule type" value="Genomic_DNA"/>
</dbReference>
<accession>A0ABZ0CU47</accession>
<keyword evidence="2" id="KW-1185">Reference proteome</keyword>
<dbReference type="RefSeq" id="WP_316700741.1">
    <property type="nucleotide sequence ID" value="NZ_CP136336.1"/>
</dbReference>
<sequence>MDSTQVESTRSRQSGRLGAWLKQRTRTGLALVMAALVVACGAGKENDEQQTPASNGPAPTRNEAARFLAQASYGPSEASINALTRTSFAAWIEAQFNLPRLPHRTHYDRRDAELETTMQDPSAAQFRESYWAQALSRDDQLRQRATFALSQIFVISFADSTLANNPRGVTSYYDMLAEHAFGNYRDLLERVSLHPMMGIYLTHMRNQKENPATGRVPDENYAREIMQLFSIGLYELNNDGTLRGGTETETYTHADIQGLAKVFTGYSWYAGPNLADRTTRRFGGADAQPDRDWQPMQAYNAFHSTSEKRFLGRTIPASTTADADADLRIALDTIFNHPNVGPFIGKLLIQRMVTSNPSPAYVGRVASAFNNNGRGVRGDMKAVWRAILLDPEARNPDLANPHYGKIREPLLRLSHFLRVFKATSTTGNWTGIDNTDDPASRLSQTAMRSPSVFNFYRPGFTPPNSAAATAGLVAPELQLANEVSVAGYLNYLRGTWLTTGAGRDIQLDFSAETAIADNATALVDRLNLLLMSGQMSTTHRDLVINAVTSRSIPATNQTNIDTARRERVFIAILLTMASPDYLVQK</sequence>
<reference evidence="1 2" key="1">
    <citation type="submission" date="2023-10" db="EMBL/GenBank/DDBJ databases">
        <title>Bacteria for the degradation of biodegradable plastic PBAT(Polybutylene adipate terephthalate).</title>
        <authorList>
            <person name="Weon H.-Y."/>
            <person name="Yeon J."/>
        </authorList>
    </citation>
    <scope>NUCLEOTIDE SEQUENCE [LARGE SCALE GENOMIC DNA]</scope>
    <source>
        <strain evidence="1 2">SBD 7-3</strain>
    </source>
</reference>